<dbReference type="Pfam" id="PF00400">
    <property type="entry name" value="WD40"/>
    <property type="match status" value="3"/>
</dbReference>
<feature type="compositionally biased region" description="Polar residues" evidence="7">
    <location>
        <begin position="364"/>
        <end position="374"/>
    </location>
</feature>
<evidence type="ECO:0000256" key="4">
    <source>
        <dbReference type="ARBA" id="ARBA00021116"/>
    </source>
</evidence>
<evidence type="ECO:0000259" key="8">
    <source>
        <dbReference type="Pfam" id="PF23138"/>
    </source>
</evidence>
<dbReference type="PANTHER" id="PTHR13083">
    <property type="entry name" value="WD REPEAT-CONTAINING PROTEIN 91"/>
    <property type="match status" value="1"/>
</dbReference>
<dbReference type="GO" id="GO:0141039">
    <property type="term" value="F:phosphatidylinositol 3-kinase inhibitor activity"/>
    <property type="evidence" value="ECO:0007669"/>
    <property type="project" value="InterPro"/>
</dbReference>
<keyword evidence="9" id="KW-1185">Reference proteome</keyword>
<feature type="domain" description="ARMC9 CTLH-like" evidence="8">
    <location>
        <begin position="57"/>
        <end position="170"/>
    </location>
</feature>
<dbReference type="GO" id="GO:0031902">
    <property type="term" value="C:late endosome membrane"/>
    <property type="evidence" value="ECO:0007669"/>
    <property type="project" value="UniProtKB-SubCell"/>
</dbReference>
<keyword evidence="5" id="KW-0967">Endosome</keyword>
<reference evidence="10" key="1">
    <citation type="submission" date="2025-08" db="UniProtKB">
        <authorList>
            <consortium name="RefSeq"/>
        </authorList>
    </citation>
    <scope>IDENTIFICATION</scope>
</reference>
<dbReference type="PROSITE" id="PS50082">
    <property type="entry name" value="WD_REPEATS_2"/>
    <property type="match status" value="2"/>
</dbReference>
<dbReference type="KEGG" id="aplc:110983103"/>
<dbReference type="PANTHER" id="PTHR13083:SF3">
    <property type="entry name" value="WD REPEAT-CONTAINING PROTEIN 91"/>
    <property type="match status" value="1"/>
</dbReference>
<evidence type="ECO:0000256" key="6">
    <source>
        <dbReference type="PROSITE-ProRule" id="PRU00221"/>
    </source>
</evidence>
<gene>
    <name evidence="10" type="primary">LOC110983103</name>
</gene>
<dbReference type="GeneID" id="110983103"/>
<comment type="similarity">
    <text evidence="3">Belongs to the WD repeat WDR91 family.</text>
</comment>
<dbReference type="SUPFAM" id="SSF50978">
    <property type="entry name" value="WD40 repeat-like"/>
    <property type="match status" value="1"/>
</dbReference>
<evidence type="ECO:0000256" key="3">
    <source>
        <dbReference type="ARBA" id="ARBA00006128"/>
    </source>
</evidence>
<evidence type="ECO:0000256" key="2">
    <source>
        <dbReference type="ARBA" id="ARBA00004414"/>
    </source>
</evidence>
<dbReference type="PROSITE" id="PS50896">
    <property type="entry name" value="LISH"/>
    <property type="match status" value="1"/>
</dbReference>
<dbReference type="GO" id="GO:0045022">
    <property type="term" value="P:early endosome to late endosome transport"/>
    <property type="evidence" value="ECO:0007669"/>
    <property type="project" value="InterPro"/>
</dbReference>
<dbReference type="PROSITE" id="PS50294">
    <property type="entry name" value="WD_REPEATS_REGION"/>
    <property type="match status" value="2"/>
</dbReference>
<keyword evidence="6" id="KW-0853">WD repeat</keyword>
<dbReference type="Proteomes" id="UP000694845">
    <property type="component" value="Unplaced"/>
</dbReference>
<evidence type="ECO:0000313" key="10">
    <source>
        <dbReference type="RefSeq" id="XP_022097748.1"/>
    </source>
</evidence>
<protein>
    <recommendedName>
        <fullName evidence="4">WD repeat-containing protein 91</fullName>
    </recommendedName>
</protein>
<dbReference type="OrthoDB" id="193023at2759"/>
<dbReference type="InterPro" id="IPR015943">
    <property type="entry name" value="WD40/YVTN_repeat-like_dom_sf"/>
</dbReference>
<dbReference type="AlphaFoldDB" id="A0A8B7YWQ1"/>
<sequence length="785" mass="86265">MTMAHAVERTDELVRDYLLFRGFTNTLKTFDAELKVDKDKKLKVDKVLDHLLNSIWNYDLAALRSYMEHLDRRIFSHLEYHQMSNVRKLEVSILRLYIVNASQNNRSDKVIEFFEKMGSDIQNQPEWKEWFALPFLKNPEQSPTFELYFSKQWQETLTISLHNFFSIIFQSMPLPGLLNFDAELQRTSDLQDQNALLMKQVSTLERAQKEKGTSAEPLPELSAATEVQEDFVAMPTTVESKDPQFRAARGISTKKTPSPLSGRRSAPLATPGPARRAVTAILGSVSEKVSRQGSNGKESGKKAEVAQAAPSGISVQGFGQLNQSPQPQIAQRLPRSQQSSQGLAQQRRELLSKSYQGRAPDPQRFSSQSSTEEFSMQDIPSAGKPSRGSNLGTLPSVAAPVPQEPIIKKEAEVTVPKTLPPPITATAEETKKPTQVQEYEGAAPFLVLSQDEYTEHHSAIAACKFNPSATTVASLDVDGVVKVWKFAPSPVTTATIMYKSPVLSIEWATKSDRLLLLGSSNGTVKIYDTEAKKPVCDLETDSAHPRAVSVCCSPNGSLFICSAASVSTHQPTGLPSTAVSSRLLVCDIKQMRVLNELAMTANAGCVNCTAFNHNGHLLVTGAADGMIRVFDMQRSESLLSWHAHSGQVYAAQFSLDETSVLSMGSDGKFSQWSIHRVGERLQQLDIHDGATGPFVMSGFGGYKQQLAPRAKLFAFDSSGTHVLTCAPYGGIIYKLHREHGMARLLTILGHRTPVVSVDWCTSVNTGMCLTGSMDGRVQVTTLLSQ</sequence>
<dbReference type="InterPro" id="IPR001680">
    <property type="entry name" value="WD40_rpt"/>
</dbReference>
<dbReference type="SMART" id="SM00320">
    <property type="entry name" value="WD40"/>
    <property type="match status" value="5"/>
</dbReference>
<proteinExistence type="inferred from homology"/>
<feature type="repeat" description="WD" evidence="6">
    <location>
        <begin position="599"/>
        <end position="640"/>
    </location>
</feature>
<comment type="subcellular location">
    <subcellularLocation>
        <location evidence="1">Early endosome membrane</location>
        <topology evidence="1">Peripheral membrane protein</topology>
    </subcellularLocation>
    <subcellularLocation>
        <location evidence="2">Late endosome membrane</location>
    </subcellularLocation>
</comment>
<dbReference type="OMA" id="KMYLVNA"/>
<dbReference type="GO" id="GO:0031901">
    <property type="term" value="C:early endosome membrane"/>
    <property type="evidence" value="ECO:0007669"/>
    <property type="project" value="UniProtKB-SubCell"/>
</dbReference>
<dbReference type="Pfam" id="PF23138">
    <property type="entry name" value="CTLH_Armc9"/>
    <property type="match status" value="1"/>
</dbReference>
<evidence type="ECO:0000256" key="5">
    <source>
        <dbReference type="ARBA" id="ARBA00022753"/>
    </source>
</evidence>
<dbReference type="InterPro" id="IPR039724">
    <property type="entry name" value="WDR91"/>
</dbReference>
<dbReference type="GO" id="GO:0051898">
    <property type="term" value="P:negative regulation of phosphatidylinositol 3-kinase/protein kinase B signal transduction"/>
    <property type="evidence" value="ECO:0007669"/>
    <property type="project" value="InterPro"/>
</dbReference>
<dbReference type="InterPro" id="IPR036322">
    <property type="entry name" value="WD40_repeat_dom_sf"/>
</dbReference>
<feature type="compositionally biased region" description="Polar residues" evidence="7">
    <location>
        <begin position="313"/>
        <end position="344"/>
    </location>
</feature>
<dbReference type="InterPro" id="IPR056327">
    <property type="entry name" value="ARMC9_CTLH-like_dom"/>
</dbReference>
<dbReference type="RefSeq" id="XP_022097748.1">
    <property type="nucleotide sequence ID" value="XM_022242056.1"/>
</dbReference>
<evidence type="ECO:0000313" key="9">
    <source>
        <dbReference type="Proteomes" id="UP000694845"/>
    </source>
</evidence>
<name>A0A8B7YWQ1_ACAPL</name>
<evidence type="ECO:0000256" key="1">
    <source>
        <dbReference type="ARBA" id="ARBA00004220"/>
    </source>
</evidence>
<organism evidence="9 10">
    <name type="scientific">Acanthaster planci</name>
    <name type="common">Crown-of-thorns starfish</name>
    <dbReference type="NCBI Taxonomy" id="133434"/>
    <lineage>
        <taxon>Eukaryota</taxon>
        <taxon>Metazoa</taxon>
        <taxon>Echinodermata</taxon>
        <taxon>Eleutherozoa</taxon>
        <taxon>Asterozoa</taxon>
        <taxon>Asteroidea</taxon>
        <taxon>Valvatacea</taxon>
        <taxon>Valvatida</taxon>
        <taxon>Acanthasteridae</taxon>
        <taxon>Acanthaster</taxon>
    </lineage>
</organism>
<dbReference type="InterPro" id="IPR006594">
    <property type="entry name" value="LisH"/>
</dbReference>
<evidence type="ECO:0000256" key="7">
    <source>
        <dbReference type="SAM" id="MobiDB-lite"/>
    </source>
</evidence>
<feature type="repeat" description="WD" evidence="6">
    <location>
        <begin position="453"/>
        <end position="494"/>
    </location>
</feature>
<accession>A0A8B7YWQ1</accession>
<dbReference type="Gene3D" id="2.130.10.10">
    <property type="entry name" value="YVTN repeat-like/Quinoprotein amine dehydrogenase"/>
    <property type="match status" value="2"/>
</dbReference>
<feature type="region of interest" description="Disordered" evidence="7">
    <location>
        <begin position="235"/>
        <end position="397"/>
    </location>
</feature>